<evidence type="ECO:0000256" key="1">
    <source>
        <dbReference type="SAM" id="MobiDB-lite"/>
    </source>
</evidence>
<dbReference type="WBParaSite" id="PDA_v2.g21873.t1">
    <property type="protein sequence ID" value="PDA_v2.g21873.t1"/>
    <property type="gene ID" value="PDA_v2.g21873"/>
</dbReference>
<organism evidence="2 3">
    <name type="scientific">Panagrolaimus davidi</name>
    <dbReference type="NCBI Taxonomy" id="227884"/>
    <lineage>
        <taxon>Eukaryota</taxon>
        <taxon>Metazoa</taxon>
        <taxon>Ecdysozoa</taxon>
        <taxon>Nematoda</taxon>
        <taxon>Chromadorea</taxon>
        <taxon>Rhabditida</taxon>
        <taxon>Tylenchina</taxon>
        <taxon>Panagrolaimomorpha</taxon>
        <taxon>Panagrolaimoidea</taxon>
        <taxon>Panagrolaimidae</taxon>
        <taxon>Panagrolaimus</taxon>
    </lineage>
</organism>
<reference evidence="3" key="1">
    <citation type="submission" date="2022-11" db="UniProtKB">
        <authorList>
            <consortium name="WormBaseParasite"/>
        </authorList>
    </citation>
    <scope>IDENTIFICATION</scope>
</reference>
<feature type="compositionally biased region" description="Acidic residues" evidence="1">
    <location>
        <begin position="107"/>
        <end position="116"/>
    </location>
</feature>
<feature type="compositionally biased region" description="Acidic residues" evidence="1">
    <location>
        <begin position="8"/>
        <end position="38"/>
    </location>
</feature>
<evidence type="ECO:0000313" key="2">
    <source>
        <dbReference type="Proteomes" id="UP000887578"/>
    </source>
</evidence>
<feature type="compositionally biased region" description="Polar residues" evidence="1">
    <location>
        <begin position="135"/>
        <end position="144"/>
    </location>
</feature>
<feature type="compositionally biased region" description="Acidic residues" evidence="1">
    <location>
        <begin position="123"/>
        <end position="133"/>
    </location>
</feature>
<protein>
    <submittedName>
        <fullName evidence="3">Uncharacterized protein</fullName>
    </submittedName>
</protein>
<sequence>MPQSIPDNESDEDDDDDDDDDGDFAEDISDFDSDEELEVAPNLGGGRLEPTSSELLISLRRIRENREREFDNAIIRLDNSERRNLPPPVASSDDEEETMNGTINLDSDGDEEDEEPAAGNASSEEEIDSDEMFESATQSATVTFPLSDEDDSDFDVHIVSLPAPRIPPKPLPRRVYSNFDSSDNEFISNRQATAKVKPSSDDSSDDEVLVKRKDDSKPSSSIFPRLQALLEDSSEDETCASRFFR</sequence>
<evidence type="ECO:0000313" key="3">
    <source>
        <dbReference type="WBParaSite" id="PDA_v2.g21873.t1"/>
    </source>
</evidence>
<name>A0A914PT57_9BILA</name>
<accession>A0A914PT57</accession>
<feature type="compositionally biased region" description="Polar residues" evidence="1">
    <location>
        <begin position="178"/>
        <end position="192"/>
    </location>
</feature>
<feature type="region of interest" description="Disordered" evidence="1">
    <location>
        <begin position="1"/>
        <end position="54"/>
    </location>
</feature>
<keyword evidence="2" id="KW-1185">Reference proteome</keyword>
<feature type="region of interest" description="Disordered" evidence="1">
    <location>
        <begin position="68"/>
        <end position="221"/>
    </location>
</feature>
<dbReference type="AlphaFoldDB" id="A0A914PT57"/>
<proteinExistence type="predicted"/>
<dbReference type="Proteomes" id="UP000887578">
    <property type="component" value="Unplaced"/>
</dbReference>
<feature type="compositionally biased region" description="Basic and acidic residues" evidence="1">
    <location>
        <begin position="208"/>
        <end position="217"/>
    </location>
</feature>